<dbReference type="AlphaFoldDB" id="A0A023D2F0"/>
<accession>A0A023D2F0</accession>
<dbReference type="RefSeq" id="WP_052511590.1">
    <property type="nucleotide sequence ID" value="NZ_BAND01000011.1"/>
</dbReference>
<dbReference type="Pfam" id="PF05036">
    <property type="entry name" value="SPOR"/>
    <property type="match status" value="1"/>
</dbReference>
<reference evidence="4 5" key="2">
    <citation type="journal article" date="2014" name="FEMS Microbiol. Lett.">
        <title>Draft genomic DNA sequence of the facultatively methylotrophic bacterium Acidomonas methanolica type strain MB58.</title>
        <authorList>
            <person name="Higashiura N."/>
            <person name="Hadano H."/>
            <person name="Hirakawa H."/>
            <person name="Matsutani M."/>
            <person name="Takabe S."/>
            <person name="Matsushita K."/>
            <person name="Azuma Y."/>
        </authorList>
    </citation>
    <scope>NUCLEOTIDE SEQUENCE [LARGE SCALE GENOMIC DNA]</scope>
    <source>
        <strain evidence="4 5">MB58</strain>
    </source>
</reference>
<organism evidence="4 5">
    <name type="scientific">Acidomonas methanolica NBRC 104435</name>
    <dbReference type="NCBI Taxonomy" id="1231351"/>
    <lineage>
        <taxon>Bacteria</taxon>
        <taxon>Pseudomonadati</taxon>
        <taxon>Pseudomonadota</taxon>
        <taxon>Alphaproteobacteria</taxon>
        <taxon>Acetobacterales</taxon>
        <taxon>Acetobacteraceae</taxon>
        <taxon>Acidomonas</taxon>
    </lineage>
</organism>
<comment type="caution">
    <text evidence="4">The sequence shown here is derived from an EMBL/GenBank/DDBJ whole genome shotgun (WGS) entry which is preliminary data.</text>
</comment>
<feature type="transmembrane region" description="Helical" evidence="2">
    <location>
        <begin position="73"/>
        <end position="94"/>
    </location>
</feature>
<protein>
    <recommendedName>
        <fullName evidence="3">SPOR domain-containing protein</fullName>
    </recommendedName>
</protein>
<feature type="compositionally biased region" description="Polar residues" evidence="1">
    <location>
        <begin position="125"/>
        <end position="136"/>
    </location>
</feature>
<evidence type="ECO:0000313" key="4">
    <source>
        <dbReference type="EMBL" id="GAJ27945.1"/>
    </source>
</evidence>
<keyword evidence="2" id="KW-0812">Transmembrane</keyword>
<keyword evidence="2" id="KW-0472">Membrane</keyword>
<proteinExistence type="predicted"/>
<evidence type="ECO:0000256" key="1">
    <source>
        <dbReference type="SAM" id="MobiDB-lite"/>
    </source>
</evidence>
<evidence type="ECO:0000256" key="2">
    <source>
        <dbReference type="SAM" id="Phobius"/>
    </source>
</evidence>
<sequence>MSDSFDRTGDRPTGDRLARDDRDGPRRPPDSNAARARERLSADYDEEDTPRRRSGQGGVLAGLLGSDALTRRLAYGAGGVAALLILAIGGWSVFGPRQSGIPVIGPPDWPARDKPADPGGMQIMTNDDGQVDTTGQGEAHLAPGPEQPRPDALAQQYGAAAGQAAPKTVPASPSPSPAAPKPAAPAAGMPVPEVAKSSVAAAQPTIAPPAAAPSAAAPAAAAPQPDGKFMVQLAALDSAAEAHRQWDTLQHQAPELFGTRAPLIETVTREGRTYYRLRLRGFESVAAARAFCIKAHARSIACTPAQF</sequence>
<gene>
    <name evidence="4" type="ORF">Amme_011_045</name>
</gene>
<dbReference type="GO" id="GO:0042834">
    <property type="term" value="F:peptidoglycan binding"/>
    <property type="evidence" value="ECO:0007669"/>
    <property type="project" value="InterPro"/>
</dbReference>
<evidence type="ECO:0000259" key="3">
    <source>
        <dbReference type="PROSITE" id="PS51724"/>
    </source>
</evidence>
<feature type="region of interest" description="Disordered" evidence="1">
    <location>
        <begin position="1"/>
        <end position="60"/>
    </location>
</feature>
<keyword evidence="5" id="KW-1185">Reference proteome</keyword>
<feature type="region of interest" description="Disordered" evidence="1">
    <location>
        <begin position="125"/>
        <end position="189"/>
    </location>
</feature>
<dbReference type="SUPFAM" id="SSF110997">
    <property type="entry name" value="Sporulation related repeat"/>
    <property type="match status" value="1"/>
</dbReference>
<dbReference type="InterPro" id="IPR007730">
    <property type="entry name" value="SPOR-like_dom"/>
</dbReference>
<dbReference type="Gene3D" id="3.30.70.1070">
    <property type="entry name" value="Sporulation related repeat"/>
    <property type="match status" value="1"/>
</dbReference>
<keyword evidence="2" id="KW-1133">Transmembrane helix</keyword>
<dbReference type="Proteomes" id="UP000019760">
    <property type="component" value="Unassembled WGS sequence"/>
</dbReference>
<dbReference type="EMBL" id="BAND01000011">
    <property type="protein sequence ID" value="GAJ27945.1"/>
    <property type="molecule type" value="Genomic_DNA"/>
</dbReference>
<feature type="compositionally biased region" description="Pro residues" evidence="1">
    <location>
        <begin position="172"/>
        <end position="183"/>
    </location>
</feature>
<dbReference type="OrthoDB" id="8479416at2"/>
<dbReference type="PROSITE" id="PS51724">
    <property type="entry name" value="SPOR"/>
    <property type="match status" value="1"/>
</dbReference>
<feature type="domain" description="SPOR" evidence="3">
    <location>
        <begin position="223"/>
        <end position="307"/>
    </location>
</feature>
<feature type="compositionally biased region" description="Low complexity" evidence="1">
    <location>
        <begin position="152"/>
        <end position="171"/>
    </location>
</feature>
<reference evidence="5" key="1">
    <citation type="journal article" date="2014" name="FEMS Microbiol. Lett.">
        <title>Draft Genomic DNA Sequence of the Facultatively Methylotrophic Bacterium Acidomonas methanolica type strain MB58.</title>
        <authorList>
            <person name="Higashiura N."/>
            <person name="Hadano H."/>
            <person name="Hirakawa H."/>
            <person name="Matsutani M."/>
            <person name="Takabe S."/>
            <person name="Matsushita K."/>
            <person name="Azuma Y."/>
        </authorList>
    </citation>
    <scope>NUCLEOTIDE SEQUENCE [LARGE SCALE GENOMIC DNA]</scope>
    <source>
        <strain evidence="5">MB58</strain>
    </source>
</reference>
<feature type="compositionally biased region" description="Basic and acidic residues" evidence="1">
    <location>
        <begin position="1"/>
        <end position="42"/>
    </location>
</feature>
<name>A0A023D2F0_ACIMT</name>
<evidence type="ECO:0000313" key="5">
    <source>
        <dbReference type="Proteomes" id="UP000019760"/>
    </source>
</evidence>
<dbReference type="InterPro" id="IPR036680">
    <property type="entry name" value="SPOR-like_sf"/>
</dbReference>